<evidence type="ECO:0000313" key="2">
    <source>
        <dbReference type="EMBL" id="GHK50345.1"/>
    </source>
</evidence>
<evidence type="ECO:0000256" key="1">
    <source>
        <dbReference type="SAM" id="MobiDB-lite"/>
    </source>
</evidence>
<protein>
    <submittedName>
        <fullName evidence="2">Uncharacterized protein</fullName>
    </submittedName>
</protein>
<feature type="region of interest" description="Disordered" evidence="1">
    <location>
        <begin position="31"/>
        <end position="70"/>
    </location>
</feature>
<dbReference type="Proteomes" id="UP000655094">
    <property type="component" value="Unassembled WGS sequence"/>
</dbReference>
<evidence type="ECO:0000313" key="3">
    <source>
        <dbReference type="Proteomes" id="UP000655094"/>
    </source>
</evidence>
<dbReference type="AlphaFoldDB" id="A0A919HLG5"/>
<gene>
    <name evidence="2" type="ORF">KPZU09_00810</name>
</gene>
<organism evidence="2 3">
    <name type="scientific">Klebsiella pneumoniae</name>
    <dbReference type="NCBI Taxonomy" id="573"/>
    <lineage>
        <taxon>Bacteria</taxon>
        <taxon>Pseudomonadati</taxon>
        <taxon>Pseudomonadota</taxon>
        <taxon>Gammaproteobacteria</taxon>
        <taxon>Enterobacterales</taxon>
        <taxon>Enterobacteriaceae</taxon>
        <taxon>Klebsiella/Raoultella group</taxon>
        <taxon>Klebsiella</taxon>
        <taxon>Klebsiella pneumoniae complex</taxon>
    </lineage>
</organism>
<comment type="caution">
    <text evidence="2">The sequence shown here is derived from an EMBL/GenBank/DDBJ whole genome shotgun (WGS) entry which is preliminary data.</text>
</comment>
<sequence length="70" mass="7668">MAILRAIEGILERQRAAVRVADQMQRHVRPGKAGRFAYRQTRRRQPVSQSTAVNAPGAVPCPGKRGTTAT</sequence>
<reference evidence="2" key="1">
    <citation type="submission" date="2020-10" db="EMBL/GenBank/DDBJ databases">
        <title>Genome Sequence of ESBL Producing Zambian Clinical Strains.</title>
        <authorList>
            <person name="Shawa M."/>
            <person name="Furuta Y."/>
            <person name="Simbotwe M."/>
            <person name="Mulenga E."/>
            <person name="Mubanga M."/>
            <person name="Mulenga G."/>
            <person name="Kaile C."/>
            <person name="Zorigt T."/>
            <person name="Hang'ombe B."/>
            <person name="Higashi H."/>
        </authorList>
    </citation>
    <scope>NUCLEOTIDE SEQUENCE</scope>
    <source>
        <strain evidence="2">Zam_UTH_09</strain>
    </source>
</reference>
<proteinExistence type="predicted"/>
<dbReference type="EMBL" id="BNFF01000001">
    <property type="protein sequence ID" value="GHK50345.1"/>
    <property type="molecule type" value="Genomic_DNA"/>
</dbReference>
<name>A0A919HLG5_KLEPN</name>
<accession>A0A919HLG5</accession>